<comment type="similarity">
    <text evidence="2">Belongs to the KHG/KDPG aldolase family.</text>
</comment>
<dbReference type="GO" id="GO:0016829">
    <property type="term" value="F:lyase activity"/>
    <property type="evidence" value="ECO:0007669"/>
    <property type="project" value="UniProtKB-KW"/>
</dbReference>
<keyword evidence="5" id="KW-0119">Carbohydrate metabolism</keyword>
<evidence type="ECO:0000256" key="4">
    <source>
        <dbReference type="ARBA" id="ARBA00023239"/>
    </source>
</evidence>
<keyword evidence="4" id="KW-0456">Lyase</keyword>
<organism evidence="6 7">
    <name type="scientific">Petrotoga olearia DSM 13574</name>
    <dbReference type="NCBI Taxonomy" id="1122955"/>
    <lineage>
        <taxon>Bacteria</taxon>
        <taxon>Thermotogati</taxon>
        <taxon>Thermotogota</taxon>
        <taxon>Thermotogae</taxon>
        <taxon>Petrotogales</taxon>
        <taxon>Petrotogaceae</taxon>
        <taxon>Petrotoga</taxon>
    </lineage>
</organism>
<dbReference type="AlphaFoldDB" id="A0A2K1P4G4"/>
<dbReference type="Pfam" id="PF01081">
    <property type="entry name" value="Aldolase"/>
    <property type="match status" value="1"/>
</dbReference>
<dbReference type="OrthoDB" id="9802667at2"/>
<protein>
    <submittedName>
        <fullName evidence="6">Ketohydroxyglutarate aldolase</fullName>
    </submittedName>
</protein>
<reference evidence="6 7" key="1">
    <citation type="submission" date="2013-12" db="EMBL/GenBank/DDBJ databases">
        <title>Comparative genomics of Petrotoga isolates.</title>
        <authorList>
            <person name="Nesbo C.L."/>
            <person name="Charchuk R."/>
            <person name="Chow K."/>
        </authorList>
    </citation>
    <scope>NUCLEOTIDE SEQUENCE [LARGE SCALE GENOMIC DNA]</scope>
    <source>
        <strain evidence="6 7">DSM 13574</strain>
    </source>
</reference>
<dbReference type="PANTHER" id="PTHR30246">
    <property type="entry name" value="2-KETO-3-DEOXY-6-PHOSPHOGLUCONATE ALDOLASE"/>
    <property type="match status" value="1"/>
</dbReference>
<dbReference type="NCBIfam" id="TIGR01182">
    <property type="entry name" value="eda"/>
    <property type="match status" value="1"/>
</dbReference>
<comment type="subunit">
    <text evidence="3">Homotrimer.</text>
</comment>
<dbReference type="SUPFAM" id="SSF51569">
    <property type="entry name" value="Aldolase"/>
    <property type="match status" value="1"/>
</dbReference>
<evidence type="ECO:0000256" key="2">
    <source>
        <dbReference type="ARBA" id="ARBA00006906"/>
    </source>
</evidence>
<evidence type="ECO:0000256" key="3">
    <source>
        <dbReference type="ARBA" id="ARBA00011233"/>
    </source>
</evidence>
<evidence type="ECO:0000256" key="1">
    <source>
        <dbReference type="ARBA" id="ARBA00004761"/>
    </source>
</evidence>
<accession>A0A2K1P4G4</accession>
<dbReference type="EMBL" id="AZRL01000004">
    <property type="protein sequence ID" value="PNR97680.1"/>
    <property type="molecule type" value="Genomic_DNA"/>
</dbReference>
<dbReference type="NCBIfam" id="NF005119">
    <property type="entry name" value="PRK06552.1"/>
    <property type="match status" value="1"/>
</dbReference>
<dbReference type="CDD" id="cd00452">
    <property type="entry name" value="KDPG_aldolase"/>
    <property type="match status" value="1"/>
</dbReference>
<evidence type="ECO:0000313" key="6">
    <source>
        <dbReference type="EMBL" id="PNR97680.1"/>
    </source>
</evidence>
<dbReference type="Gene3D" id="3.20.20.70">
    <property type="entry name" value="Aldolase class I"/>
    <property type="match status" value="1"/>
</dbReference>
<dbReference type="InterPro" id="IPR013785">
    <property type="entry name" value="Aldolase_TIM"/>
</dbReference>
<dbReference type="Proteomes" id="UP000236434">
    <property type="component" value="Unassembled WGS sequence"/>
</dbReference>
<name>A0A2K1P4G4_9BACT</name>
<proteinExistence type="inferred from homology"/>
<dbReference type="PANTHER" id="PTHR30246:SF1">
    <property type="entry name" value="2-DEHYDRO-3-DEOXY-6-PHOSPHOGALACTONATE ALDOLASE-RELATED"/>
    <property type="match status" value="1"/>
</dbReference>
<comment type="pathway">
    <text evidence="1">Carbohydrate acid metabolism.</text>
</comment>
<gene>
    <name evidence="6" type="ORF">X929_02810</name>
</gene>
<sequence length="212" mass="22389">MDKLKVMEQIINVGIIAVVRADSPEEALKIADAVKKGGIEAIEITMTVPGANDVIKELKKEYSKGEILIGAGTVLDPETTRIAMLAGAEFFVSPYLNKEMVKICNRYQKVSMAGAMSIKEVVEAMEVGADFVKFFPGSAFGPSIVKAIKGPLPQAPIVPTGGVSLENVGDWIKAGCAAVGVGGELTKGAKSGDYELVQETAKKFVEAIAMAR</sequence>
<dbReference type="RefSeq" id="WP_103066513.1">
    <property type="nucleotide sequence ID" value="NZ_AZRL01000004.1"/>
</dbReference>
<evidence type="ECO:0000313" key="7">
    <source>
        <dbReference type="Proteomes" id="UP000236434"/>
    </source>
</evidence>
<dbReference type="InterPro" id="IPR000887">
    <property type="entry name" value="Aldlse_KDPG_KHG"/>
</dbReference>
<comment type="caution">
    <text evidence="6">The sequence shown here is derived from an EMBL/GenBank/DDBJ whole genome shotgun (WGS) entry which is preliminary data.</text>
</comment>
<evidence type="ECO:0000256" key="5">
    <source>
        <dbReference type="ARBA" id="ARBA00023277"/>
    </source>
</evidence>